<dbReference type="Proteomes" id="UP000507245">
    <property type="component" value="Unassembled WGS sequence"/>
</dbReference>
<organism evidence="2 3">
    <name type="scientific">Prunus armeniaca</name>
    <name type="common">Apricot</name>
    <name type="synonym">Armeniaca vulgaris</name>
    <dbReference type="NCBI Taxonomy" id="36596"/>
    <lineage>
        <taxon>Eukaryota</taxon>
        <taxon>Viridiplantae</taxon>
        <taxon>Streptophyta</taxon>
        <taxon>Embryophyta</taxon>
        <taxon>Tracheophyta</taxon>
        <taxon>Spermatophyta</taxon>
        <taxon>Magnoliopsida</taxon>
        <taxon>eudicotyledons</taxon>
        <taxon>Gunneridae</taxon>
        <taxon>Pentapetalae</taxon>
        <taxon>rosids</taxon>
        <taxon>fabids</taxon>
        <taxon>Rosales</taxon>
        <taxon>Rosaceae</taxon>
        <taxon>Amygdaloideae</taxon>
        <taxon>Amygdaleae</taxon>
        <taxon>Prunus</taxon>
    </lineage>
</organism>
<protein>
    <submittedName>
        <fullName evidence="2">Uncharacterized protein</fullName>
    </submittedName>
</protein>
<evidence type="ECO:0000313" key="2">
    <source>
        <dbReference type="EMBL" id="CAB4321096.1"/>
    </source>
</evidence>
<dbReference type="EMBL" id="CAEKKB010000008">
    <property type="protein sequence ID" value="CAB4321096.1"/>
    <property type="molecule type" value="Genomic_DNA"/>
</dbReference>
<dbReference type="AlphaFoldDB" id="A0A6J5Y4M8"/>
<accession>A0A6J5Y4M8</accession>
<dbReference type="OrthoDB" id="1306415at2759"/>
<sequence>MRNSEASALEQGIKSTDNSRMVDGVMLKMCRKVNDAMSNPVDSTLNATVKTQAMLLHRRRKLNRNQGATDSVPAERNRNCI</sequence>
<evidence type="ECO:0000256" key="1">
    <source>
        <dbReference type="SAM" id="MobiDB-lite"/>
    </source>
</evidence>
<gene>
    <name evidence="2" type="ORF">ORAREDHAP_LOCUS50198</name>
</gene>
<keyword evidence="3" id="KW-1185">Reference proteome</keyword>
<evidence type="ECO:0000313" key="3">
    <source>
        <dbReference type="Proteomes" id="UP000507245"/>
    </source>
</evidence>
<proteinExistence type="predicted"/>
<name>A0A6J5Y4M8_PRUAR</name>
<reference evidence="3" key="1">
    <citation type="journal article" date="2020" name="Genome Biol.">
        <title>Gamete binning: chromosome-level and haplotype-resolved genome assembly enabled by high-throughput single-cell sequencing of gamete genomes.</title>
        <authorList>
            <person name="Campoy J.A."/>
            <person name="Sun H."/>
            <person name="Goel M."/>
            <person name="Jiao W.-B."/>
            <person name="Folz-Donahue K."/>
            <person name="Wang N."/>
            <person name="Rubio M."/>
            <person name="Liu C."/>
            <person name="Kukat C."/>
            <person name="Ruiz D."/>
            <person name="Huettel B."/>
            <person name="Schneeberger K."/>
        </authorList>
    </citation>
    <scope>NUCLEOTIDE SEQUENCE [LARGE SCALE GENOMIC DNA]</scope>
    <source>
        <strain evidence="3">cv. Rojo Pasion</strain>
    </source>
</reference>
<feature type="region of interest" description="Disordered" evidence="1">
    <location>
        <begin position="61"/>
        <end position="81"/>
    </location>
</feature>